<gene>
    <name evidence="2" type="ORF">ISP17_16970</name>
</gene>
<keyword evidence="1" id="KW-0732">Signal</keyword>
<proteinExistence type="predicted"/>
<feature type="chain" id="PRO_5046795505" evidence="1">
    <location>
        <begin position="25"/>
        <end position="249"/>
    </location>
</feature>
<dbReference type="InterPro" id="IPR032676">
    <property type="entry name" value="YkuD_2"/>
</dbReference>
<keyword evidence="3" id="KW-1185">Reference proteome</keyword>
<accession>A0ABW8JX59</accession>
<dbReference type="PANTHER" id="PTHR38477">
    <property type="entry name" value="HYPOTHETICAL EXPORTED PROTEIN"/>
    <property type="match status" value="1"/>
</dbReference>
<sequence>MVRRVLPVVSLLFMLPFASRAAAAAPDASGDLASALSRAAPAADPKVIALATRALQCVQKAMPTRTLSVIDYSRPSTEPRLWVFDVNRRTLLFKEWVAHGRNSGDNLTERFSNAPGSLMSSLGTFVTDGTYQGHNGYSLRLKGLDDGFNDNAESRAIVIHGANYVSPAFAKTQGRIGRSWGCPAVRAGVAHKLIDAIRERSVVFAYYPDKRWLGNAATLGDCGASVTASLDGGAGHARGQAGTRAALSP</sequence>
<dbReference type="EMBL" id="JADIKM010000005">
    <property type="protein sequence ID" value="MFK2905654.1"/>
    <property type="molecule type" value="Genomic_DNA"/>
</dbReference>
<organism evidence="2 3">
    <name type="scientific">Dyella ginsengisoli</name>
    <dbReference type="NCBI Taxonomy" id="363848"/>
    <lineage>
        <taxon>Bacteria</taxon>
        <taxon>Pseudomonadati</taxon>
        <taxon>Pseudomonadota</taxon>
        <taxon>Gammaproteobacteria</taxon>
        <taxon>Lysobacterales</taxon>
        <taxon>Rhodanobacteraceae</taxon>
        <taxon>Dyella</taxon>
    </lineage>
</organism>
<reference evidence="2 3" key="1">
    <citation type="submission" date="2020-10" db="EMBL/GenBank/DDBJ databases">
        <title>Phylogeny of dyella-like bacteria.</title>
        <authorList>
            <person name="Fu J."/>
        </authorList>
    </citation>
    <scope>NUCLEOTIDE SEQUENCE [LARGE SCALE GENOMIC DNA]</scope>
    <source>
        <strain evidence="2 3">Gsoil3046</strain>
    </source>
</reference>
<dbReference type="Pfam" id="PF13645">
    <property type="entry name" value="YkuD_2"/>
    <property type="match status" value="1"/>
</dbReference>
<dbReference type="PANTHER" id="PTHR38477:SF1">
    <property type="entry name" value="MUREIN L,D-TRANSPEPTIDASE CATALYTIC DOMAIN FAMILY PROTEIN"/>
    <property type="match status" value="1"/>
</dbReference>
<protein>
    <submittedName>
        <fullName evidence="2">Murein L,D-transpeptidase catalytic domain family protein</fullName>
    </submittedName>
</protein>
<evidence type="ECO:0000313" key="3">
    <source>
        <dbReference type="Proteomes" id="UP001620460"/>
    </source>
</evidence>
<name>A0ABW8JX59_9GAMM</name>
<dbReference type="Proteomes" id="UP001620460">
    <property type="component" value="Unassembled WGS sequence"/>
</dbReference>
<feature type="signal peptide" evidence="1">
    <location>
        <begin position="1"/>
        <end position="24"/>
    </location>
</feature>
<comment type="caution">
    <text evidence="2">The sequence shown here is derived from an EMBL/GenBank/DDBJ whole genome shotgun (WGS) entry which is preliminary data.</text>
</comment>
<evidence type="ECO:0000313" key="2">
    <source>
        <dbReference type="EMBL" id="MFK2905654.1"/>
    </source>
</evidence>
<evidence type="ECO:0000256" key="1">
    <source>
        <dbReference type="SAM" id="SignalP"/>
    </source>
</evidence>